<reference evidence="4" key="1">
    <citation type="submission" date="2025-08" db="UniProtKB">
        <authorList>
            <consortium name="Ensembl"/>
        </authorList>
    </citation>
    <scope>IDENTIFICATION</scope>
</reference>
<dbReference type="FunFam" id="2.40.10.10:FF:000005">
    <property type="entry name" value="Serine protease 37"/>
    <property type="match status" value="1"/>
</dbReference>
<dbReference type="PROSITE" id="PS51257">
    <property type="entry name" value="PROKAR_LIPOPROTEIN"/>
    <property type="match status" value="1"/>
</dbReference>
<dbReference type="AlphaFoldDB" id="A0A7M4F0Y1"/>
<evidence type="ECO:0000256" key="2">
    <source>
        <dbReference type="SAM" id="SignalP"/>
    </source>
</evidence>
<keyword evidence="2" id="KW-0732">Signal</keyword>
<feature type="signal peptide" evidence="2">
    <location>
        <begin position="1"/>
        <end position="20"/>
    </location>
</feature>
<dbReference type="Ensembl" id="ENSCPRT00005020063.1">
    <property type="protein sequence ID" value="ENSCPRP00005017130.1"/>
    <property type="gene ID" value="ENSCPRG00005011928.1"/>
</dbReference>
<dbReference type="GO" id="GO:0004252">
    <property type="term" value="F:serine-type endopeptidase activity"/>
    <property type="evidence" value="ECO:0007669"/>
    <property type="project" value="InterPro"/>
</dbReference>
<dbReference type="SUPFAM" id="SSF50494">
    <property type="entry name" value="Trypsin-like serine proteases"/>
    <property type="match status" value="1"/>
</dbReference>
<name>A0A7M4F0Y1_CROPO</name>
<dbReference type="PROSITE" id="PS50240">
    <property type="entry name" value="TRYPSIN_DOM"/>
    <property type="match status" value="1"/>
</dbReference>
<feature type="domain" description="Peptidase S1" evidence="3">
    <location>
        <begin position="22"/>
        <end position="226"/>
    </location>
</feature>
<keyword evidence="1" id="KW-1015">Disulfide bond</keyword>
<dbReference type="SMART" id="SM00020">
    <property type="entry name" value="Tryp_SPc"/>
    <property type="match status" value="1"/>
</dbReference>
<evidence type="ECO:0000256" key="1">
    <source>
        <dbReference type="ARBA" id="ARBA00023157"/>
    </source>
</evidence>
<dbReference type="InterPro" id="IPR001314">
    <property type="entry name" value="Peptidase_S1A"/>
</dbReference>
<proteinExistence type="predicted"/>
<evidence type="ECO:0000259" key="3">
    <source>
        <dbReference type="PROSITE" id="PS50240"/>
    </source>
</evidence>
<dbReference type="PANTHER" id="PTHR24271:SF90">
    <property type="entry name" value="PEPTIDASE S1 DOMAIN-CONTAINING PROTEIN"/>
    <property type="match status" value="1"/>
</dbReference>
<dbReference type="CDD" id="cd00190">
    <property type="entry name" value="Tryp_SPc"/>
    <property type="match status" value="1"/>
</dbReference>
<dbReference type="Pfam" id="PF00089">
    <property type="entry name" value="Trypsin"/>
    <property type="match status" value="1"/>
</dbReference>
<dbReference type="PRINTS" id="PR00722">
    <property type="entry name" value="CHYMOTRYPSIN"/>
</dbReference>
<gene>
    <name evidence="4" type="primary">LOC109320466</name>
</gene>
<dbReference type="PANTHER" id="PTHR24271">
    <property type="entry name" value="KALLIKREIN-RELATED"/>
    <property type="match status" value="1"/>
</dbReference>
<organism evidence="4 5">
    <name type="scientific">Crocodylus porosus</name>
    <name type="common">Saltwater crocodile</name>
    <name type="synonym">Estuarine crocodile</name>
    <dbReference type="NCBI Taxonomy" id="8502"/>
    <lineage>
        <taxon>Eukaryota</taxon>
        <taxon>Metazoa</taxon>
        <taxon>Chordata</taxon>
        <taxon>Craniata</taxon>
        <taxon>Vertebrata</taxon>
        <taxon>Euteleostomi</taxon>
        <taxon>Archelosauria</taxon>
        <taxon>Archosauria</taxon>
        <taxon>Crocodylia</taxon>
        <taxon>Longirostres</taxon>
        <taxon>Crocodylidae</taxon>
        <taxon>Crocodylus</taxon>
    </lineage>
</organism>
<protein>
    <submittedName>
        <fullName evidence="4">Duodenase-1-like</fullName>
    </submittedName>
</protein>
<dbReference type="GeneTree" id="ENSGT01030000234551"/>
<dbReference type="GO" id="GO:0006508">
    <property type="term" value="P:proteolysis"/>
    <property type="evidence" value="ECO:0007669"/>
    <property type="project" value="InterPro"/>
</dbReference>
<evidence type="ECO:0000313" key="5">
    <source>
        <dbReference type="Proteomes" id="UP000594220"/>
    </source>
</evidence>
<dbReference type="InterPro" id="IPR001254">
    <property type="entry name" value="Trypsin_dom"/>
</dbReference>
<dbReference type="Gene3D" id="2.40.10.10">
    <property type="entry name" value="Trypsin-like serine proteases"/>
    <property type="match status" value="2"/>
</dbReference>
<evidence type="ECO:0000313" key="4">
    <source>
        <dbReference type="Ensembl" id="ENSCPRP00005017130.1"/>
    </source>
</evidence>
<keyword evidence="5" id="KW-1185">Reference proteome</keyword>
<accession>A0A7M4F0Y1</accession>
<dbReference type="Proteomes" id="UP000594220">
    <property type="component" value="Unplaced"/>
</dbReference>
<dbReference type="InterPro" id="IPR009003">
    <property type="entry name" value="Peptidase_S1_PA"/>
</dbReference>
<feature type="chain" id="PRO_5029597568" evidence="2">
    <location>
        <begin position="21"/>
        <end position="246"/>
    </location>
</feature>
<dbReference type="InterPro" id="IPR043504">
    <property type="entry name" value="Peptidase_S1_PA_chymotrypsin"/>
</dbReference>
<reference evidence="4" key="2">
    <citation type="submission" date="2025-09" db="UniProtKB">
        <authorList>
            <consortium name="Ensembl"/>
        </authorList>
    </citation>
    <scope>IDENTIFICATION</scope>
</reference>
<sequence length="246" mass="26447">MEKHLGLLLLSLLSCPVAHGRVVGGQAAIPHSRPYMAYLNVSSNMLRGGFLVAPQWVTTAAHCSGEITVLLGAHNITEMEESQQLLGVESYHVHPKYEMFSNDILLLKVVAAHASPGPGGDVPTGTKCLVAGWGFVDNKQTTDKLCETNVTIYSRQKCLQFYPFLDGGVICAGSPHQLKDASQGHSGGPLVRKGGAEGIVSFGNEFPPGAYARVANYLPWTREVMGHRSTLALPLQMEVPVSQWGN</sequence>